<reference evidence="1 2" key="1">
    <citation type="submission" date="2016-07" db="EMBL/GenBank/DDBJ databases">
        <authorList>
            <person name="Townsley L."/>
            <person name="Shank E.A."/>
        </authorList>
    </citation>
    <scope>NUCLEOTIDE SEQUENCE [LARGE SCALE GENOMIC DNA]</scope>
    <source>
        <strain evidence="1 2">CH01</strain>
    </source>
</reference>
<sequence length="129" mass="14109">MPKTGDSFITTLKKAHLEWGNHRYTNSRGIIYGEGYLHIPSQVANSIGILNSNSGTTNTYNCNSADGFLKNVTLKASGSSKAGAVFAKQFQGSGNLKLLGDWFFHVNAEEGDQIRVTWLSPTDIEIEKL</sequence>
<name>A0ABX2ZP51_9BACI</name>
<dbReference type="Proteomes" id="UP000094580">
    <property type="component" value="Unassembled WGS sequence"/>
</dbReference>
<proteinExistence type="predicted"/>
<protein>
    <submittedName>
        <fullName evidence="1">Uncharacterized protein</fullName>
    </submittedName>
</protein>
<dbReference type="EMBL" id="MDKC01000023">
    <property type="protein sequence ID" value="ODG91516.1"/>
    <property type="molecule type" value="Genomic_DNA"/>
</dbReference>
<accession>A0ABX2ZP51</accession>
<evidence type="ECO:0000313" key="2">
    <source>
        <dbReference type="Proteomes" id="UP000094580"/>
    </source>
</evidence>
<comment type="caution">
    <text evidence="1">The sequence shown here is derived from an EMBL/GenBank/DDBJ whole genome shotgun (WGS) entry which is preliminary data.</text>
</comment>
<keyword evidence="2" id="KW-1185">Reference proteome</keyword>
<organism evidence="1 2">
    <name type="scientific">Gottfriedia luciferensis</name>
    <dbReference type="NCBI Taxonomy" id="178774"/>
    <lineage>
        <taxon>Bacteria</taxon>
        <taxon>Bacillati</taxon>
        <taxon>Bacillota</taxon>
        <taxon>Bacilli</taxon>
        <taxon>Bacillales</taxon>
        <taxon>Bacillaceae</taxon>
        <taxon>Gottfriedia</taxon>
    </lineage>
</organism>
<dbReference type="RefSeq" id="WP_069034276.1">
    <property type="nucleotide sequence ID" value="NZ_MDKC01000023.1"/>
</dbReference>
<gene>
    <name evidence="1" type="ORF">BED47_07645</name>
</gene>
<evidence type="ECO:0000313" key="1">
    <source>
        <dbReference type="EMBL" id="ODG91516.1"/>
    </source>
</evidence>